<gene>
    <name evidence="3" type="ORF">E4P33_10265</name>
</gene>
<feature type="region of interest" description="Disordered" evidence="1">
    <location>
        <begin position="98"/>
        <end position="121"/>
    </location>
</feature>
<dbReference type="Proteomes" id="UP000298017">
    <property type="component" value="Unassembled WGS sequence"/>
</dbReference>
<reference evidence="3 4" key="1">
    <citation type="submission" date="2019-03" db="EMBL/GenBank/DDBJ databases">
        <title>Genome Sequencing and Assembly of Various Microbes Isolated from Alder Root Nodule.</title>
        <authorList>
            <person name="Swanson E."/>
            <person name="Sevigny J.L."/>
            <person name="Pesce C."/>
            <person name="Davis I."/>
            <person name="Kleiner V."/>
            <person name="Tisa L."/>
        </authorList>
    </citation>
    <scope>NUCLEOTIDE SEQUENCE [LARGE SCALE GENOMIC DNA]</scope>
    <source>
        <strain evidence="3 4">4R-31</strain>
    </source>
</reference>
<dbReference type="SUPFAM" id="SSF159713">
    <property type="entry name" value="Dhaf3308-like"/>
    <property type="match status" value="1"/>
</dbReference>
<sequence length="274" mass="29207">MLALACEHLDAQHDDGPVARSVFTVQHGTRLASDSALYRNQYVLVRVAGAFGGCALEASELAPELTELSGMPVRQLLEHPCLPVRTAALDAWLAARQPHRDDPRARPVTLPRGTPDTRASARDATVAQLLPVAAGQRIALIGVVNPLVAALRARGAEVLPCDLALRRTQWGDPVSPDMEEVMDTADAVLATGMTLGNGTFDRIRARCLERGIPLGIYAQSAPAVAREFLGRGVVALSAEPFPYSQFSADETQLYVYTATGGPHGRSGSAEDPVR</sequence>
<evidence type="ECO:0000256" key="1">
    <source>
        <dbReference type="SAM" id="MobiDB-lite"/>
    </source>
</evidence>
<evidence type="ECO:0000259" key="2">
    <source>
        <dbReference type="Pfam" id="PF04016"/>
    </source>
</evidence>
<dbReference type="InterPro" id="IPR007161">
    <property type="entry name" value="DUF364"/>
</dbReference>
<evidence type="ECO:0000313" key="4">
    <source>
        <dbReference type="Proteomes" id="UP000298017"/>
    </source>
</evidence>
<proteinExistence type="predicted"/>
<dbReference type="AlphaFoldDB" id="A0AAX2SC41"/>
<accession>A0AAX2SC41</accession>
<dbReference type="EMBL" id="SPNK01000013">
    <property type="protein sequence ID" value="TFH99697.1"/>
    <property type="molecule type" value="Genomic_DNA"/>
</dbReference>
<protein>
    <recommendedName>
        <fullName evidence="2">Putative heavy-metal chelation domain-containing protein</fullName>
    </recommendedName>
</protein>
<dbReference type="Gene3D" id="3.40.50.11590">
    <property type="match status" value="1"/>
</dbReference>
<organism evidence="3 4">
    <name type="scientific">Kocuria rhizophila</name>
    <dbReference type="NCBI Taxonomy" id="72000"/>
    <lineage>
        <taxon>Bacteria</taxon>
        <taxon>Bacillati</taxon>
        <taxon>Actinomycetota</taxon>
        <taxon>Actinomycetes</taxon>
        <taxon>Micrococcales</taxon>
        <taxon>Micrococcaceae</taxon>
        <taxon>Kocuria</taxon>
    </lineage>
</organism>
<comment type="caution">
    <text evidence="3">The sequence shown here is derived from an EMBL/GenBank/DDBJ whole genome shotgun (WGS) entry which is preliminary data.</text>
</comment>
<keyword evidence="4" id="KW-1185">Reference proteome</keyword>
<evidence type="ECO:0000313" key="3">
    <source>
        <dbReference type="EMBL" id="TFH99697.1"/>
    </source>
</evidence>
<dbReference type="Pfam" id="PF04016">
    <property type="entry name" value="DUF364"/>
    <property type="match status" value="1"/>
</dbReference>
<name>A0AAX2SC41_KOCRH</name>
<feature type="domain" description="Putative heavy-metal chelation" evidence="2">
    <location>
        <begin position="128"/>
        <end position="236"/>
    </location>
</feature>